<evidence type="ECO:0000256" key="6">
    <source>
        <dbReference type="ARBA" id="ARBA00022840"/>
    </source>
</evidence>
<feature type="compositionally biased region" description="Basic and acidic residues" evidence="8">
    <location>
        <begin position="271"/>
        <end position="289"/>
    </location>
</feature>
<dbReference type="VEuPathDB" id="FungiDB:SDRG_04229"/>
<dbReference type="InterPro" id="IPR000719">
    <property type="entry name" value="Prot_kinase_dom"/>
</dbReference>
<dbReference type="EMBL" id="JH767141">
    <property type="protein sequence ID" value="EQC38522.1"/>
    <property type="molecule type" value="Genomic_DNA"/>
</dbReference>
<evidence type="ECO:0000313" key="10">
    <source>
        <dbReference type="EMBL" id="EQC38522.1"/>
    </source>
</evidence>
<evidence type="ECO:0000256" key="7">
    <source>
        <dbReference type="ARBA" id="ARBA00023596"/>
    </source>
</evidence>
<evidence type="ECO:0000256" key="3">
    <source>
        <dbReference type="ARBA" id="ARBA00022679"/>
    </source>
</evidence>
<keyword evidence="4" id="KW-0547">Nucleotide-binding</keyword>
<evidence type="ECO:0000256" key="8">
    <source>
        <dbReference type="SAM" id="MobiDB-lite"/>
    </source>
</evidence>
<dbReference type="STRING" id="1156394.T0S792"/>
<keyword evidence="5 10" id="KW-0418">Kinase</keyword>
<dbReference type="AlphaFoldDB" id="T0S792"/>
<dbReference type="InterPro" id="IPR011009">
    <property type="entry name" value="Kinase-like_dom_sf"/>
</dbReference>
<feature type="compositionally biased region" description="Basic residues" evidence="8">
    <location>
        <begin position="37"/>
        <end position="63"/>
    </location>
</feature>
<dbReference type="Pfam" id="PF00069">
    <property type="entry name" value="Pkinase"/>
    <property type="match status" value="1"/>
</dbReference>
<dbReference type="Proteomes" id="UP000030762">
    <property type="component" value="Unassembled WGS sequence"/>
</dbReference>
<dbReference type="SMART" id="SM00220">
    <property type="entry name" value="S_TKc"/>
    <property type="match status" value="1"/>
</dbReference>
<dbReference type="PROSITE" id="PS50011">
    <property type="entry name" value="PROTEIN_KINASE_DOM"/>
    <property type="match status" value="1"/>
</dbReference>
<feature type="domain" description="Protein kinase" evidence="9">
    <location>
        <begin position="371"/>
        <end position="694"/>
    </location>
</feature>
<sequence length="697" mass="77077">MDAKTPTTREQRSKSPDRKRRHGRSRSRSRERSRRDRDRRHRSRSRDRSPRRAPKRPKRRSRSRSAEPKKVATKEPALKPSPTIGPAPKPEVKESTAVRSIADIFSVSHSPVVVAASKPVSVTIPIKLTELTRGTKELKRPVDTETTTECTPSVNATDSSVTSNLPSAALAPSTSVTPSGIAKVDVGSMKMDILKALAAAKSSIAGFKKPSAPIVVAPPAPTITSPEPNIAELPSTQEDQGSTAVVAINETVDNDDDDDEDDSNDECFDLSDLRKTAKAGNESDERSMTEDTVVAPPVEETVPAPSPPQEDAPADADDDDFDMFAADDDDFGARVPNAPARPAILKATRGHCDDSEGYYRPTIGEVLNGEYRVVGNAGKGVFSTVLLCKRMTGDEKTVAIKLIRANDTMRDAAQTEMRLLTELQVGHKAKYIVKLLASFEHRNHTAMVFEPMQMNVREAMKKFGGRDGLSLRGVKVFCKQLLLGLDHLSKHHVVHADIKPDNMLLDEKQSMVKLCDFGSAFKSTGPDAHDPTPYLVSRFYRAPEIILGLAYDAPVDMWSIGCCIYEMYTGRVMFPGQTNNEMLKLFMEVKGRFPAKLLRRHRAVYLEKFLMEPHFDEELRFISREIDRVTAKPMLRVMNNMNATKDLGTSLAAARAPSDDKKQLADLKDLLDKVFVLDPAKRITVKEALKHPFVQSS</sequence>
<dbReference type="Gene3D" id="1.10.510.10">
    <property type="entry name" value="Transferase(Phosphotransferase) domain 1"/>
    <property type="match status" value="1"/>
</dbReference>
<organism evidence="10 11">
    <name type="scientific">Saprolegnia diclina (strain VS20)</name>
    <dbReference type="NCBI Taxonomy" id="1156394"/>
    <lineage>
        <taxon>Eukaryota</taxon>
        <taxon>Sar</taxon>
        <taxon>Stramenopiles</taxon>
        <taxon>Oomycota</taxon>
        <taxon>Saprolegniomycetes</taxon>
        <taxon>Saprolegniales</taxon>
        <taxon>Saprolegniaceae</taxon>
        <taxon>Saprolegnia</taxon>
    </lineage>
</organism>
<name>T0S792_SAPDV</name>
<evidence type="ECO:0000256" key="4">
    <source>
        <dbReference type="ARBA" id="ARBA00022741"/>
    </source>
</evidence>
<feature type="region of interest" description="Disordered" evidence="8">
    <location>
        <begin position="1"/>
        <end position="96"/>
    </location>
</feature>
<dbReference type="OrthoDB" id="3967at2759"/>
<dbReference type="eggNOG" id="KOG0670">
    <property type="taxonomic scope" value="Eukaryota"/>
</dbReference>
<dbReference type="PANTHER" id="PTHR24058:SF103">
    <property type="entry name" value="SERINE_THREONINE-PROTEIN KINASE PRP4 HOMOLOG"/>
    <property type="match status" value="1"/>
</dbReference>
<feature type="compositionally biased region" description="Basic and acidic residues" evidence="8">
    <location>
        <begin position="1"/>
        <end position="16"/>
    </location>
</feature>
<dbReference type="InParanoid" id="T0S792"/>
<feature type="region of interest" description="Disordered" evidence="8">
    <location>
        <begin position="139"/>
        <end position="176"/>
    </location>
</feature>
<evidence type="ECO:0000259" key="9">
    <source>
        <dbReference type="PROSITE" id="PS50011"/>
    </source>
</evidence>
<dbReference type="PROSITE" id="PS00108">
    <property type="entry name" value="PROTEIN_KINASE_ST"/>
    <property type="match status" value="1"/>
</dbReference>
<evidence type="ECO:0000256" key="5">
    <source>
        <dbReference type="ARBA" id="ARBA00022777"/>
    </source>
</evidence>
<comment type="similarity">
    <text evidence="7">Belongs to the protein kinase superfamily. CMGC Ser/Thr protein kinase family.</text>
</comment>
<reference evidence="10 11" key="1">
    <citation type="submission" date="2012-04" db="EMBL/GenBank/DDBJ databases">
        <title>The Genome Sequence of Saprolegnia declina VS20.</title>
        <authorList>
            <consortium name="The Broad Institute Genome Sequencing Platform"/>
            <person name="Russ C."/>
            <person name="Nusbaum C."/>
            <person name="Tyler B."/>
            <person name="van West P."/>
            <person name="Dieguez-Uribeondo J."/>
            <person name="de Bruijn I."/>
            <person name="Tripathy S."/>
            <person name="Jiang R."/>
            <person name="Young S.K."/>
            <person name="Zeng Q."/>
            <person name="Gargeya S."/>
            <person name="Fitzgerald M."/>
            <person name="Haas B."/>
            <person name="Abouelleil A."/>
            <person name="Alvarado L."/>
            <person name="Arachchi H.M."/>
            <person name="Berlin A."/>
            <person name="Chapman S.B."/>
            <person name="Goldberg J."/>
            <person name="Griggs A."/>
            <person name="Gujja S."/>
            <person name="Hansen M."/>
            <person name="Howarth C."/>
            <person name="Imamovic A."/>
            <person name="Larimer J."/>
            <person name="McCowen C."/>
            <person name="Montmayeur A."/>
            <person name="Murphy C."/>
            <person name="Neiman D."/>
            <person name="Pearson M."/>
            <person name="Priest M."/>
            <person name="Roberts A."/>
            <person name="Saif S."/>
            <person name="Shea T."/>
            <person name="Sisk P."/>
            <person name="Sykes S."/>
            <person name="Wortman J."/>
            <person name="Nusbaum C."/>
            <person name="Birren B."/>
        </authorList>
    </citation>
    <scope>NUCLEOTIDE SEQUENCE [LARGE SCALE GENOMIC DNA]</scope>
    <source>
        <strain evidence="10 11">VS20</strain>
    </source>
</reference>
<dbReference type="Gene3D" id="3.30.200.20">
    <property type="entry name" value="Phosphorylase Kinase, domain 1"/>
    <property type="match status" value="1"/>
</dbReference>
<evidence type="ECO:0000256" key="2">
    <source>
        <dbReference type="ARBA" id="ARBA00022527"/>
    </source>
</evidence>
<keyword evidence="3" id="KW-0808">Transferase</keyword>
<dbReference type="GO" id="GO:0004674">
    <property type="term" value="F:protein serine/threonine kinase activity"/>
    <property type="evidence" value="ECO:0007669"/>
    <property type="project" value="UniProtKB-KW"/>
</dbReference>
<feature type="region of interest" description="Disordered" evidence="8">
    <location>
        <begin position="223"/>
        <end position="242"/>
    </location>
</feature>
<dbReference type="GO" id="GO:0005524">
    <property type="term" value="F:ATP binding"/>
    <property type="evidence" value="ECO:0007669"/>
    <property type="project" value="UniProtKB-KW"/>
</dbReference>
<feature type="compositionally biased region" description="Basic residues" evidence="8">
    <location>
        <begin position="17"/>
        <end position="27"/>
    </location>
</feature>
<evidence type="ECO:0000256" key="1">
    <source>
        <dbReference type="ARBA" id="ARBA00012513"/>
    </source>
</evidence>
<feature type="compositionally biased region" description="Polar residues" evidence="8">
    <location>
        <begin position="144"/>
        <end position="176"/>
    </location>
</feature>
<dbReference type="PANTHER" id="PTHR24058">
    <property type="entry name" value="DUAL SPECIFICITY PROTEIN KINASE"/>
    <property type="match status" value="1"/>
</dbReference>
<feature type="compositionally biased region" description="Acidic residues" evidence="8">
    <location>
        <begin position="252"/>
        <end position="269"/>
    </location>
</feature>
<keyword evidence="2" id="KW-0723">Serine/threonine-protein kinase</keyword>
<dbReference type="GeneID" id="19944956"/>
<keyword evidence="6" id="KW-0067">ATP-binding</keyword>
<feature type="region of interest" description="Disordered" evidence="8">
    <location>
        <begin position="252"/>
        <end position="317"/>
    </location>
</feature>
<accession>T0S792</accession>
<feature type="compositionally biased region" description="Basic and acidic residues" evidence="8">
    <location>
        <begin position="64"/>
        <end position="77"/>
    </location>
</feature>
<dbReference type="FunFam" id="1.10.510.10:FF:000078">
    <property type="entry name" value="Serine/threonine-protein kinase PRP4 homolog"/>
    <property type="match status" value="1"/>
</dbReference>
<dbReference type="SUPFAM" id="SSF56112">
    <property type="entry name" value="Protein kinase-like (PK-like)"/>
    <property type="match status" value="1"/>
</dbReference>
<dbReference type="EC" id="2.7.11.1" evidence="1"/>
<dbReference type="InterPro" id="IPR008271">
    <property type="entry name" value="Ser/Thr_kinase_AS"/>
</dbReference>
<proteinExistence type="inferred from homology"/>
<evidence type="ECO:0000313" key="11">
    <source>
        <dbReference type="Proteomes" id="UP000030762"/>
    </source>
</evidence>
<protein>
    <recommendedName>
        <fullName evidence="1">non-specific serine/threonine protein kinase</fullName>
        <ecNumber evidence="1">2.7.11.1</ecNumber>
    </recommendedName>
</protein>
<feature type="compositionally biased region" description="Low complexity" evidence="8">
    <location>
        <begin position="292"/>
        <end position="303"/>
    </location>
</feature>
<gene>
    <name evidence="10" type="ORF">SDRG_04229</name>
</gene>
<keyword evidence="11" id="KW-1185">Reference proteome</keyword>
<dbReference type="InterPro" id="IPR050494">
    <property type="entry name" value="Ser_Thr_dual-spec_kinase"/>
</dbReference>
<dbReference type="OMA" id="EGTTHEG"/>
<dbReference type="RefSeq" id="XP_008608114.1">
    <property type="nucleotide sequence ID" value="XM_008609892.1"/>
</dbReference>